<dbReference type="STRING" id="937777.Deipe_0407"/>
<protein>
    <submittedName>
        <fullName evidence="4">N-acetylmuramoyl-L-alanine amidase</fullName>
    </submittedName>
</protein>
<dbReference type="InterPro" id="IPR050695">
    <property type="entry name" value="N-acetylmuramoyl_amidase_3"/>
</dbReference>
<sequence length="603" mass="64978">MYRSTLWSALFSLGTSLAAPPDIYVAYPPINHSVPFDHVLFEGSVPPGASLRIDGRVVNTGPDGLFIEWLPLRSGLNTLRLESTLGPERSVRTYPVRSVPPQVLAAKPTAIAPDSVTPITDVRWYGPALGNQSVTVSFRGSPGGQASFRLGSLGPFPMRERTATDFPGSTSLPPGLYEGSLVLPGAISLQDAVITVTLTGADQGRASARAPGTLSVGGEARTGIVTVEDVGRGVNAGTAVARHGAGGNFIVFLKNGMKFTVIGEEGNTYRAQLAPGQTVNLLKSQVRLLPGAPLPRVSFSRIETRRVPEGGAEFVQIRVPLSDRVPFTVEQTSGRYDQHLDVRLYQTRAEVDAIVSAFPDTVVRDVRWVQEQDGVARIRIELAGPQQWGYTTFFDGTTLVVQLRGPPTVSPPRPLEGRRILIDPGHGGSESGGAGALRVNEKDLMLPLSLRLAEKLRSLGATVTMTRTADLTVPLYLRPLQAENEGAEVLLSVHANALPDGVDPKRYRGAGVYYYWPQARPLADALLASLLQRVPEVGNDGIHYQNLALTRPSAQLSVLIETAYLTDPDNLRLLMSASGQERLADALARGLEDFYRAQTLPRR</sequence>
<dbReference type="Gene3D" id="3.40.630.40">
    <property type="entry name" value="Zn-dependent exopeptidases"/>
    <property type="match status" value="1"/>
</dbReference>
<evidence type="ECO:0000313" key="4">
    <source>
        <dbReference type="EMBL" id="AFZ66007.1"/>
    </source>
</evidence>
<dbReference type="PANTHER" id="PTHR30404:SF0">
    <property type="entry name" value="N-ACETYLMURAMOYL-L-ALANINE AMIDASE AMIC"/>
    <property type="match status" value="1"/>
</dbReference>
<dbReference type="PANTHER" id="PTHR30404">
    <property type="entry name" value="N-ACETYLMURAMOYL-L-ALANINE AMIDASE"/>
    <property type="match status" value="1"/>
</dbReference>
<reference evidence="5" key="1">
    <citation type="submission" date="2012-03" db="EMBL/GenBank/DDBJ databases">
        <title>Complete sequence of chromosome of Deinococcus peraridilitoris DSM 19664.</title>
        <authorList>
            <person name="Lucas S."/>
            <person name="Copeland A."/>
            <person name="Lapidus A."/>
            <person name="Glavina del Rio T."/>
            <person name="Dalin E."/>
            <person name="Tice H."/>
            <person name="Bruce D."/>
            <person name="Goodwin L."/>
            <person name="Pitluck S."/>
            <person name="Peters L."/>
            <person name="Mikhailova N."/>
            <person name="Lu M."/>
            <person name="Kyrpides N."/>
            <person name="Mavromatis K."/>
            <person name="Ivanova N."/>
            <person name="Brettin T."/>
            <person name="Detter J.C."/>
            <person name="Han C."/>
            <person name="Larimer F."/>
            <person name="Land M."/>
            <person name="Hauser L."/>
            <person name="Markowitz V."/>
            <person name="Cheng J.-F."/>
            <person name="Hugenholtz P."/>
            <person name="Woyke T."/>
            <person name="Wu D."/>
            <person name="Pukall R."/>
            <person name="Steenblock K."/>
            <person name="Brambilla E."/>
            <person name="Klenk H.-P."/>
            <person name="Eisen J.A."/>
        </authorList>
    </citation>
    <scope>NUCLEOTIDE SEQUENCE [LARGE SCALE GENOMIC DNA]</scope>
    <source>
        <strain evidence="5">DSM 19664 / LMG 22246 / CIP 109416 / KR-200</strain>
    </source>
</reference>
<dbReference type="HOGENOM" id="CLU_031959_0_0_0"/>
<dbReference type="eggNOG" id="COG0860">
    <property type="taxonomic scope" value="Bacteria"/>
</dbReference>
<dbReference type="SMART" id="SM00646">
    <property type="entry name" value="Ami_3"/>
    <property type="match status" value="1"/>
</dbReference>
<evidence type="ECO:0000256" key="2">
    <source>
        <dbReference type="SAM" id="SignalP"/>
    </source>
</evidence>
<dbReference type="InterPro" id="IPR002508">
    <property type="entry name" value="MurNAc-LAA_cat"/>
</dbReference>
<dbReference type="SUPFAM" id="SSF53187">
    <property type="entry name" value="Zn-dependent exopeptidases"/>
    <property type="match status" value="1"/>
</dbReference>
<keyword evidence="1" id="KW-0378">Hydrolase</keyword>
<gene>
    <name evidence="4" type="ordered locus">Deipe_0407</name>
</gene>
<dbReference type="GO" id="GO:0008745">
    <property type="term" value="F:N-acetylmuramoyl-L-alanine amidase activity"/>
    <property type="evidence" value="ECO:0007669"/>
    <property type="project" value="InterPro"/>
</dbReference>
<dbReference type="PATRIC" id="fig|937777.3.peg.417"/>
<feature type="signal peptide" evidence="2">
    <location>
        <begin position="1"/>
        <end position="18"/>
    </location>
</feature>
<feature type="domain" description="MurNAc-LAA" evidence="3">
    <location>
        <begin position="479"/>
        <end position="592"/>
    </location>
</feature>
<feature type="chain" id="PRO_5003939413" evidence="2">
    <location>
        <begin position="19"/>
        <end position="603"/>
    </location>
</feature>
<evidence type="ECO:0000313" key="5">
    <source>
        <dbReference type="Proteomes" id="UP000010467"/>
    </source>
</evidence>
<evidence type="ECO:0000259" key="3">
    <source>
        <dbReference type="SMART" id="SM00646"/>
    </source>
</evidence>
<dbReference type="OrthoDB" id="53128at2"/>
<dbReference type="RefSeq" id="WP_015234318.1">
    <property type="nucleotide sequence ID" value="NC_019793.1"/>
</dbReference>
<dbReference type="GO" id="GO:0009253">
    <property type="term" value="P:peptidoglycan catabolic process"/>
    <property type="evidence" value="ECO:0007669"/>
    <property type="project" value="InterPro"/>
</dbReference>
<keyword evidence="2" id="KW-0732">Signal</keyword>
<dbReference type="KEGG" id="dpd:Deipe_0407"/>
<dbReference type="EMBL" id="CP003382">
    <property type="protein sequence ID" value="AFZ66007.1"/>
    <property type="molecule type" value="Genomic_DNA"/>
</dbReference>
<dbReference type="Pfam" id="PF01520">
    <property type="entry name" value="Amidase_3"/>
    <property type="match status" value="1"/>
</dbReference>
<dbReference type="Proteomes" id="UP000010467">
    <property type="component" value="Chromosome"/>
</dbReference>
<name>K9ZYJ9_DEIPD</name>
<organism evidence="4 5">
    <name type="scientific">Deinococcus peraridilitoris (strain DSM 19664 / LMG 22246 / CIP 109416 / KR-200)</name>
    <dbReference type="NCBI Taxonomy" id="937777"/>
    <lineage>
        <taxon>Bacteria</taxon>
        <taxon>Thermotogati</taxon>
        <taxon>Deinococcota</taxon>
        <taxon>Deinococci</taxon>
        <taxon>Deinococcales</taxon>
        <taxon>Deinococcaceae</taxon>
        <taxon>Deinococcus</taxon>
    </lineage>
</organism>
<dbReference type="AlphaFoldDB" id="K9ZYJ9"/>
<evidence type="ECO:0000256" key="1">
    <source>
        <dbReference type="ARBA" id="ARBA00022801"/>
    </source>
</evidence>
<dbReference type="CDD" id="cd02696">
    <property type="entry name" value="MurNAc-LAA"/>
    <property type="match status" value="1"/>
</dbReference>
<proteinExistence type="predicted"/>
<keyword evidence="5" id="KW-1185">Reference proteome</keyword>
<dbReference type="GO" id="GO:0030288">
    <property type="term" value="C:outer membrane-bounded periplasmic space"/>
    <property type="evidence" value="ECO:0007669"/>
    <property type="project" value="TreeGrafter"/>
</dbReference>
<accession>K9ZYJ9</accession>